<sequence>MINTLEDIFKVPLALVGLATICYLLCSVLAAIAFSVFTIPKRRDGKTAVVARELFLAGVPFSFLGMMIGYLTGISRESAVGTTVPAVLTLLGTVAAFIAANGGRRSALATVSIVFLAFALVVGVGYGARMRVNFTDAMQSLEVKRKQINDELQLQRYRAIRLKEIEAANQANEQ</sequence>
<gene>
    <name evidence="2" type="ORF">BMJ33_05820</name>
</gene>
<feature type="transmembrane region" description="Helical" evidence="1">
    <location>
        <begin position="107"/>
        <end position="128"/>
    </location>
</feature>
<comment type="caution">
    <text evidence="2">The sequence shown here is derived from an EMBL/GenBank/DDBJ whole genome shotgun (WGS) entry which is preliminary data.</text>
</comment>
<keyword evidence="1" id="KW-0812">Transmembrane</keyword>
<evidence type="ECO:0000313" key="3">
    <source>
        <dbReference type="Proteomes" id="UP001190825"/>
    </source>
</evidence>
<protein>
    <recommendedName>
        <fullName evidence="4">Transmembrane protein</fullName>
    </recommendedName>
</protein>
<dbReference type="RefSeq" id="WP_101779914.1">
    <property type="nucleotide sequence ID" value="NZ_NBUC01000047.1"/>
</dbReference>
<reference evidence="2 3" key="1">
    <citation type="journal article" date="2018" name="FEMS Microbiol. Ecol.">
        <title>Co-invading symbiotic mutualists of Medicago polymorpha retain high ancestral diversity and contain diverse accessory genomes.</title>
        <authorList>
            <person name="Porter S.S."/>
            <person name="Faber-Hammond J.J."/>
            <person name="Friesen M.L."/>
        </authorList>
    </citation>
    <scope>NUCLEOTIDE SEQUENCE [LARGE SCALE GENOMIC DNA]</scope>
    <source>
        <strain evidence="2 3">Str16</strain>
    </source>
</reference>
<evidence type="ECO:0000256" key="1">
    <source>
        <dbReference type="SAM" id="Phobius"/>
    </source>
</evidence>
<accession>A0ABX4TQK0</accession>
<keyword evidence="3" id="KW-1185">Reference proteome</keyword>
<name>A0ABX4TQK0_9HYPH</name>
<dbReference type="Proteomes" id="UP001190825">
    <property type="component" value="Unassembled WGS sequence"/>
</dbReference>
<dbReference type="EMBL" id="NBUC01000047">
    <property type="protein sequence ID" value="PLU06735.1"/>
    <property type="molecule type" value="Genomic_DNA"/>
</dbReference>
<feature type="transmembrane region" description="Helical" evidence="1">
    <location>
        <begin position="78"/>
        <end position="100"/>
    </location>
</feature>
<proteinExistence type="predicted"/>
<keyword evidence="1" id="KW-1133">Transmembrane helix</keyword>
<feature type="transmembrane region" description="Helical" evidence="1">
    <location>
        <begin position="49"/>
        <end position="72"/>
    </location>
</feature>
<evidence type="ECO:0008006" key="4">
    <source>
        <dbReference type="Google" id="ProtNLM"/>
    </source>
</evidence>
<keyword evidence="1" id="KW-0472">Membrane</keyword>
<organism evidence="2 3">
    <name type="scientific">Sinorhizobium medicae</name>
    <dbReference type="NCBI Taxonomy" id="110321"/>
    <lineage>
        <taxon>Bacteria</taxon>
        <taxon>Pseudomonadati</taxon>
        <taxon>Pseudomonadota</taxon>
        <taxon>Alphaproteobacteria</taxon>
        <taxon>Hyphomicrobiales</taxon>
        <taxon>Rhizobiaceae</taxon>
        <taxon>Sinorhizobium/Ensifer group</taxon>
        <taxon>Sinorhizobium</taxon>
    </lineage>
</organism>
<evidence type="ECO:0000313" key="2">
    <source>
        <dbReference type="EMBL" id="PLU06735.1"/>
    </source>
</evidence>
<feature type="transmembrane region" description="Helical" evidence="1">
    <location>
        <begin position="12"/>
        <end position="37"/>
    </location>
</feature>